<reference evidence="3 4" key="1">
    <citation type="submission" date="2017-09" db="EMBL/GenBank/DDBJ databases">
        <title>Depth-based differentiation of microbial function through sediment-hosted aquifers and enrichment of novel symbionts in the deep terrestrial subsurface.</title>
        <authorList>
            <person name="Probst A.J."/>
            <person name="Ladd B."/>
            <person name="Jarett J.K."/>
            <person name="Geller-Mcgrath D.E."/>
            <person name="Sieber C.M."/>
            <person name="Emerson J.B."/>
            <person name="Anantharaman K."/>
            <person name="Thomas B.C."/>
            <person name="Malmstrom R."/>
            <person name="Stieglmeier M."/>
            <person name="Klingl A."/>
            <person name="Woyke T."/>
            <person name="Ryan C.M."/>
            <person name="Banfield J.F."/>
        </authorList>
    </citation>
    <scope>NUCLEOTIDE SEQUENCE [LARGE SCALE GENOMIC DNA]</scope>
    <source>
        <strain evidence="3">CG11_big_fil_rev_8_21_14_0_20_42_13</strain>
    </source>
</reference>
<name>A0A2H0LWB4_9BACT</name>
<organism evidence="3 4">
    <name type="scientific">Candidatus Ghiorseimicrobium undicola</name>
    <dbReference type="NCBI Taxonomy" id="1974746"/>
    <lineage>
        <taxon>Bacteria</taxon>
        <taxon>Pseudomonadati</taxon>
        <taxon>Candidatus Omnitrophota</taxon>
        <taxon>Candidatus Ghiorseimicrobium</taxon>
    </lineage>
</organism>
<dbReference type="Pfam" id="PF04492">
    <property type="entry name" value="Phage_rep_O"/>
    <property type="match status" value="1"/>
</dbReference>
<proteinExistence type="predicted"/>
<evidence type="ECO:0000259" key="2">
    <source>
        <dbReference type="Pfam" id="PF04492"/>
    </source>
</evidence>
<dbReference type="InterPro" id="IPR006497">
    <property type="entry name" value="Phage_lambda_VrpO_N"/>
</dbReference>
<sequence length="135" mass="15384">MKYASPQLEDGYTRIANELLEAIIIYPFRAVELKIVLFIIRKTYGWKKKTEIISYGAIARELKTDIRYVKRLMNKLVSDRVIFKVKIGRQNLIGLNKNYTAWMLWLCSSESKPPPSGLWKTDNAGGGQSTGVVVS</sequence>
<dbReference type="EMBL" id="PCWA01000092">
    <property type="protein sequence ID" value="PIQ88710.1"/>
    <property type="molecule type" value="Genomic_DNA"/>
</dbReference>
<dbReference type="Proteomes" id="UP000229641">
    <property type="component" value="Unassembled WGS sequence"/>
</dbReference>
<evidence type="ECO:0000313" key="3">
    <source>
        <dbReference type="EMBL" id="PIQ88710.1"/>
    </source>
</evidence>
<accession>A0A2H0LWB4</accession>
<evidence type="ECO:0000256" key="1">
    <source>
        <dbReference type="SAM" id="MobiDB-lite"/>
    </source>
</evidence>
<dbReference type="GO" id="GO:0006260">
    <property type="term" value="P:DNA replication"/>
    <property type="evidence" value="ECO:0007669"/>
    <property type="project" value="InterPro"/>
</dbReference>
<dbReference type="NCBIfam" id="TIGR01610">
    <property type="entry name" value="phage_O_Nterm"/>
    <property type="match status" value="1"/>
</dbReference>
<dbReference type="AlphaFoldDB" id="A0A2H0LWB4"/>
<gene>
    <name evidence="3" type="ORF">COV72_07215</name>
</gene>
<evidence type="ECO:0000313" key="4">
    <source>
        <dbReference type="Proteomes" id="UP000229641"/>
    </source>
</evidence>
<comment type="caution">
    <text evidence="3">The sequence shown here is derived from an EMBL/GenBank/DDBJ whole genome shotgun (WGS) entry which is preliminary data.</text>
</comment>
<feature type="domain" description="Bacteriophage lambda Replication protein O N-terminal" evidence="2">
    <location>
        <begin position="7"/>
        <end position="102"/>
    </location>
</feature>
<dbReference type="Gene3D" id="1.10.10.10">
    <property type="entry name" value="Winged helix-like DNA-binding domain superfamily/Winged helix DNA-binding domain"/>
    <property type="match status" value="1"/>
</dbReference>
<feature type="region of interest" description="Disordered" evidence="1">
    <location>
        <begin position="116"/>
        <end position="135"/>
    </location>
</feature>
<protein>
    <recommendedName>
        <fullName evidence="2">Bacteriophage lambda Replication protein O N-terminal domain-containing protein</fullName>
    </recommendedName>
</protein>
<dbReference type="InterPro" id="IPR036388">
    <property type="entry name" value="WH-like_DNA-bd_sf"/>
</dbReference>